<dbReference type="EMBL" id="PSKQ01000018">
    <property type="protein sequence ID" value="MBE8720756.1"/>
    <property type="molecule type" value="Genomic_DNA"/>
</dbReference>
<proteinExistence type="predicted"/>
<evidence type="ECO:0000313" key="2">
    <source>
        <dbReference type="Proteomes" id="UP000618319"/>
    </source>
</evidence>
<name>A0ABR9T606_9SPHI</name>
<evidence type="ECO:0000313" key="1">
    <source>
        <dbReference type="EMBL" id="MBE8720756.1"/>
    </source>
</evidence>
<evidence type="ECO:0008006" key="3">
    <source>
        <dbReference type="Google" id="ProtNLM"/>
    </source>
</evidence>
<reference evidence="1 2" key="1">
    <citation type="submission" date="2018-02" db="EMBL/GenBank/DDBJ databases">
        <title>Sphingobacterium KA21.</title>
        <authorList>
            <person name="Vasarhelyi B.M."/>
            <person name="Deshmukh S."/>
            <person name="Balint B."/>
            <person name="Kukolya J."/>
        </authorList>
    </citation>
    <scope>NUCLEOTIDE SEQUENCE [LARGE SCALE GENOMIC DNA]</scope>
    <source>
        <strain evidence="1 2">Ka21</strain>
    </source>
</reference>
<keyword evidence="2" id="KW-1185">Reference proteome</keyword>
<dbReference type="Gene3D" id="3.90.1720.10">
    <property type="entry name" value="endopeptidase domain like (from Nostoc punctiforme)"/>
    <property type="match status" value="1"/>
</dbReference>
<dbReference type="InterPro" id="IPR038765">
    <property type="entry name" value="Papain-like_cys_pep_sf"/>
</dbReference>
<sequence>MKNLCLLICIVLNTIACYGQKISMTTLKNGDLVFVGAQKENLSGAINRVTQREEDASFDHVGIIEVTSDSVFVLHASTQQGSVKEEINSFYTCRYSKESTIAIYRIKEEFQSCVPEAISHAKSMLGRPYNWTYILNDSSYYCSDFVERAFRKNSLFILEPMTFINPATQKTDVYWLEFYKKQNLAVPEGKLGCNPNGLATSSKLFFVGYLKE</sequence>
<dbReference type="InterPro" id="IPR024453">
    <property type="entry name" value="Peptidase_C92"/>
</dbReference>
<gene>
    <name evidence="1" type="ORF">C4F40_08465</name>
</gene>
<comment type="caution">
    <text evidence="1">The sequence shown here is derived from an EMBL/GenBank/DDBJ whole genome shotgun (WGS) entry which is preliminary data.</text>
</comment>
<dbReference type="Proteomes" id="UP000618319">
    <property type="component" value="Unassembled WGS sequence"/>
</dbReference>
<dbReference type="SUPFAM" id="SSF54001">
    <property type="entry name" value="Cysteine proteinases"/>
    <property type="match status" value="1"/>
</dbReference>
<dbReference type="Pfam" id="PF05708">
    <property type="entry name" value="Peptidase_C92"/>
    <property type="match status" value="1"/>
</dbReference>
<organism evidence="1 2">
    <name type="scientific">Sphingobacterium pedocola</name>
    <dbReference type="NCBI Taxonomy" id="2082722"/>
    <lineage>
        <taxon>Bacteria</taxon>
        <taxon>Pseudomonadati</taxon>
        <taxon>Bacteroidota</taxon>
        <taxon>Sphingobacteriia</taxon>
        <taxon>Sphingobacteriales</taxon>
        <taxon>Sphingobacteriaceae</taxon>
        <taxon>Sphingobacterium</taxon>
    </lineage>
</organism>
<protein>
    <recommendedName>
        <fullName evidence="3">Permuted papain-like amidase YaeF/Yiix C92 family enzyme</fullName>
    </recommendedName>
</protein>
<accession>A0ABR9T606</accession>